<gene>
    <name evidence="3" type="primary">LOC110427327</name>
</gene>
<dbReference type="Proteomes" id="UP000504621">
    <property type="component" value="Unplaced"/>
</dbReference>
<feature type="domain" description="Reverse transcriptase Ty1/copia-type" evidence="1">
    <location>
        <begin position="62"/>
        <end position="121"/>
    </location>
</feature>
<dbReference type="PANTHER" id="PTHR11439">
    <property type="entry name" value="GAG-POL-RELATED RETROTRANSPOSON"/>
    <property type="match status" value="1"/>
</dbReference>
<sequence>MKLPEGYKVKGEHPSGSKLACKLHKSLYGLKLDSRQWNAKLTSSIIHYGFKQSFTSTQAAVTIKEYLSSQFKFKDLGIVKYFLGFETARPPQGISLCQRKYTFDLLEEHGFLGAKPVSTPIDYNVKLRKASKEYKLADLTRYRQLVGKLLYLTFIRPNISYAVQTLARFMDKLAHEHYIVAYKVLKYLKVAPGQGILIKAKSNLRILAYCDNN</sequence>
<evidence type="ECO:0000313" key="3">
    <source>
        <dbReference type="RefSeq" id="XP_021298493.1"/>
    </source>
</evidence>
<accession>A0A6J1BHB6</accession>
<dbReference type="AlphaFoldDB" id="A0A6J1BHB6"/>
<dbReference type="RefSeq" id="XP_021298493.1">
    <property type="nucleotide sequence ID" value="XM_021442818.1"/>
</dbReference>
<evidence type="ECO:0000259" key="1">
    <source>
        <dbReference type="Pfam" id="PF07727"/>
    </source>
</evidence>
<name>A0A6J1BHB6_9ROSI</name>
<proteinExistence type="predicted"/>
<dbReference type="InterPro" id="IPR013103">
    <property type="entry name" value="RVT_2"/>
</dbReference>
<dbReference type="OrthoDB" id="1688190at2759"/>
<reference evidence="3" key="1">
    <citation type="submission" date="2025-08" db="UniProtKB">
        <authorList>
            <consortium name="RefSeq"/>
        </authorList>
    </citation>
    <scope>IDENTIFICATION</scope>
    <source>
        <tissue evidence="3">Leaf</tissue>
    </source>
</reference>
<evidence type="ECO:0000313" key="2">
    <source>
        <dbReference type="Proteomes" id="UP000504621"/>
    </source>
</evidence>
<dbReference type="Pfam" id="PF07727">
    <property type="entry name" value="RVT_2"/>
    <property type="match status" value="1"/>
</dbReference>
<organism evidence="2 3">
    <name type="scientific">Herrania umbratica</name>
    <dbReference type="NCBI Taxonomy" id="108875"/>
    <lineage>
        <taxon>Eukaryota</taxon>
        <taxon>Viridiplantae</taxon>
        <taxon>Streptophyta</taxon>
        <taxon>Embryophyta</taxon>
        <taxon>Tracheophyta</taxon>
        <taxon>Spermatophyta</taxon>
        <taxon>Magnoliopsida</taxon>
        <taxon>eudicotyledons</taxon>
        <taxon>Gunneridae</taxon>
        <taxon>Pentapetalae</taxon>
        <taxon>rosids</taxon>
        <taxon>malvids</taxon>
        <taxon>Malvales</taxon>
        <taxon>Malvaceae</taxon>
        <taxon>Byttnerioideae</taxon>
        <taxon>Herrania</taxon>
    </lineage>
</organism>
<protein>
    <submittedName>
        <fullName evidence="3">Uncharacterized protein LOC110427327</fullName>
    </submittedName>
</protein>
<dbReference type="GeneID" id="110427327"/>
<dbReference type="PANTHER" id="PTHR11439:SF498">
    <property type="entry name" value="DNAK FAMILY PROTEIN"/>
    <property type="match status" value="1"/>
</dbReference>
<keyword evidence="2" id="KW-1185">Reference proteome</keyword>